<evidence type="ECO:0000256" key="3">
    <source>
        <dbReference type="ARBA" id="ARBA00022729"/>
    </source>
</evidence>
<keyword evidence="5" id="KW-0965">Cell junction</keyword>
<organism evidence="11 12">
    <name type="scientific">Vitis vinifera</name>
    <name type="common">Grape</name>
    <dbReference type="NCBI Taxonomy" id="29760"/>
    <lineage>
        <taxon>Eukaryota</taxon>
        <taxon>Viridiplantae</taxon>
        <taxon>Streptophyta</taxon>
        <taxon>Embryophyta</taxon>
        <taxon>Tracheophyta</taxon>
        <taxon>Spermatophyta</taxon>
        <taxon>Magnoliopsida</taxon>
        <taxon>eudicotyledons</taxon>
        <taxon>Gunneridae</taxon>
        <taxon>Pentapetalae</taxon>
        <taxon>rosids</taxon>
        <taxon>Vitales</taxon>
        <taxon>Vitaceae</taxon>
        <taxon>Viteae</taxon>
        <taxon>Vitis</taxon>
    </lineage>
</organism>
<evidence type="ECO:0000256" key="6">
    <source>
        <dbReference type="ARBA" id="ARBA00023157"/>
    </source>
</evidence>
<dbReference type="GO" id="GO:0009506">
    <property type="term" value="C:plasmodesma"/>
    <property type="evidence" value="ECO:0007669"/>
    <property type="project" value="UniProtKB-SubCell"/>
</dbReference>
<dbReference type="AlphaFoldDB" id="A0A438CA66"/>
<feature type="domain" description="Gnk2-homologous" evidence="10">
    <location>
        <begin position="12"/>
        <end position="117"/>
    </location>
</feature>
<keyword evidence="4" id="KW-0677">Repeat</keyword>
<evidence type="ECO:0000256" key="9">
    <source>
        <dbReference type="SAM" id="SignalP"/>
    </source>
</evidence>
<protein>
    <submittedName>
        <fullName evidence="11">Cysteine-rich repeat secretory protein 12</fullName>
    </submittedName>
</protein>
<gene>
    <name evidence="11" type="primary">CRRSP12_1</name>
    <name evidence="11" type="ORF">CK203_114283</name>
</gene>
<comment type="similarity">
    <text evidence="8">Belongs to the cysteine-rich repeat secretory protein family. Plasmodesmata-located proteins (PDLD) subfamily.</text>
</comment>
<evidence type="ECO:0000256" key="7">
    <source>
        <dbReference type="ARBA" id="ARBA00024184"/>
    </source>
</evidence>
<dbReference type="CDD" id="cd23509">
    <property type="entry name" value="Gnk2-like"/>
    <property type="match status" value="2"/>
</dbReference>
<dbReference type="PANTHER" id="PTHR32080">
    <property type="entry name" value="ANTIFUNGAL PROTEIN GINKBILOBIN-2-LIKE"/>
    <property type="match status" value="1"/>
</dbReference>
<dbReference type="InterPro" id="IPR038408">
    <property type="entry name" value="GNK2_sf"/>
</dbReference>
<keyword evidence="2" id="KW-0945">Host-virus interaction</keyword>
<evidence type="ECO:0000313" key="11">
    <source>
        <dbReference type="EMBL" id="RVW20079.1"/>
    </source>
</evidence>
<dbReference type="EMBL" id="QGNW01002401">
    <property type="protein sequence ID" value="RVW20079.1"/>
    <property type="molecule type" value="Genomic_DNA"/>
</dbReference>
<dbReference type="FunFam" id="3.30.430.20:FF:000020">
    <property type="entry name" value="Cysteine-rich repeat secretory protein 60"/>
    <property type="match status" value="1"/>
</dbReference>
<evidence type="ECO:0000256" key="5">
    <source>
        <dbReference type="ARBA" id="ARBA00022949"/>
    </source>
</evidence>
<feature type="chain" id="PRO_5019357716" evidence="9">
    <location>
        <begin position="30"/>
        <end position="323"/>
    </location>
</feature>
<dbReference type="InterPro" id="IPR002902">
    <property type="entry name" value="GNK2"/>
</dbReference>
<evidence type="ECO:0000256" key="8">
    <source>
        <dbReference type="ARBA" id="ARBA00038393"/>
    </source>
</evidence>
<dbReference type="GO" id="GO:0005886">
    <property type="term" value="C:plasma membrane"/>
    <property type="evidence" value="ECO:0007669"/>
    <property type="project" value="UniProtKB-SubCell"/>
</dbReference>
<dbReference type="PROSITE" id="PS51473">
    <property type="entry name" value="GNK2"/>
    <property type="match status" value="2"/>
</dbReference>
<dbReference type="PANTHER" id="PTHR32080:SF31">
    <property type="entry name" value="PLASMODESMATA-LOCATED PROTEIN 6"/>
    <property type="match status" value="1"/>
</dbReference>
<reference evidence="11 12" key="1">
    <citation type="journal article" date="2018" name="PLoS Genet.">
        <title>Population sequencing reveals clonal diversity and ancestral inbreeding in the grapevine cultivar Chardonnay.</title>
        <authorList>
            <person name="Roach M.J."/>
            <person name="Johnson D.L."/>
            <person name="Bohlmann J."/>
            <person name="van Vuuren H.J."/>
            <person name="Jones S.J."/>
            <person name="Pretorius I.S."/>
            <person name="Schmidt S.A."/>
            <person name="Borneman A.R."/>
        </authorList>
    </citation>
    <scope>NUCLEOTIDE SEQUENCE [LARGE SCALE GENOMIC DNA]</scope>
    <source>
        <strain evidence="12">cv. Chardonnay</strain>
        <tissue evidence="11">Leaf</tissue>
    </source>
</reference>
<feature type="domain" description="Gnk2-homologous" evidence="10">
    <location>
        <begin position="118"/>
        <end position="218"/>
    </location>
</feature>
<keyword evidence="3 9" id="KW-0732">Signal</keyword>
<dbReference type="Proteomes" id="UP000288805">
    <property type="component" value="Unassembled WGS sequence"/>
</dbReference>
<evidence type="ECO:0000256" key="1">
    <source>
        <dbReference type="ARBA" id="ARBA00004251"/>
    </source>
</evidence>
<comment type="caution">
    <text evidence="11">The sequence shown here is derived from an EMBL/GenBank/DDBJ whole genome shotgun (WGS) entry which is preliminary data.</text>
</comment>
<dbReference type="InterPro" id="IPR051378">
    <property type="entry name" value="Cell2Cell_Antifungal"/>
</dbReference>
<keyword evidence="6" id="KW-1015">Disulfide bond</keyword>
<comment type="subcellular location">
    <subcellularLocation>
        <location evidence="7">Cell junction</location>
        <location evidence="7">Plasmodesma</location>
    </subcellularLocation>
    <subcellularLocation>
        <location evidence="1">Cell membrane</location>
        <topology evidence="1">Single-pass type I membrane protein</topology>
    </subcellularLocation>
</comment>
<sequence length="323" mass="35242">MSVSVSLCLSSLLIFLITFSALPSPSISAIDTFIFGGCAQISLGSWHRRPLQQVHRPGPTSQDTVSGLYQCRGDLNPGDCARCVARCVSQLGALCLDSCGGALQLEGCFVKYDNATFLGVEDKTVVVKKCGPSIGYDSDALTRRDAVLGYLEGGTQTFRVGGSGNIQGMAQCVGDLSASECQDCVSDAIGRLRSECGTSAWGDMFLAKCYARFWEGGDRSHTANDGYGYDHHDHDNDNDEDIEKTLAILIGLIAGWQMNQNPWKFVPVTVPFSFLRLHTLKASEKDVFGNRYLEICEKKVAMRREVPHIPHSPHPLNNVSFVY</sequence>
<evidence type="ECO:0000256" key="4">
    <source>
        <dbReference type="ARBA" id="ARBA00022737"/>
    </source>
</evidence>
<dbReference type="Gene3D" id="3.30.430.20">
    <property type="entry name" value="Gnk2 domain, C-X8-C-X2-C motif"/>
    <property type="match status" value="2"/>
</dbReference>
<dbReference type="Pfam" id="PF01657">
    <property type="entry name" value="Stress-antifung"/>
    <property type="match status" value="2"/>
</dbReference>
<evidence type="ECO:0000256" key="2">
    <source>
        <dbReference type="ARBA" id="ARBA00022581"/>
    </source>
</evidence>
<accession>A0A438CA66</accession>
<name>A0A438CA66_VITVI</name>
<proteinExistence type="inferred from homology"/>
<evidence type="ECO:0000313" key="12">
    <source>
        <dbReference type="Proteomes" id="UP000288805"/>
    </source>
</evidence>
<feature type="signal peptide" evidence="9">
    <location>
        <begin position="1"/>
        <end position="29"/>
    </location>
</feature>
<evidence type="ECO:0000259" key="10">
    <source>
        <dbReference type="PROSITE" id="PS51473"/>
    </source>
</evidence>